<evidence type="ECO:0000313" key="3">
    <source>
        <dbReference type="EMBL" id="TRO79675.1"/>
    </source>
</evidence>
<proteinExistence type="predicted"/>
<evidence type="ECO:0000256" key="1">
    <source>
        <dbReference type="SAM" id="SignalP"/>
    </source>
</evidence>
<gene>
    <name evidence="3" type="ORF">FL622_12240</name>
</gene>
<protein>
    <submittedName>
        <fullName evidence="3">DUF2914 domain-containing protein</fullName>
    </submittedName>
</protein>
<dbReference type="Pfam" id="PF11141">
    <property type="entry name" value="DUF2914"/>
    <property type="match status" value="1"/>
</dbReference>
<organism evidence="3 4">
    <name type="scientific">Trichloromonas acetexigens</name>
    <dbReference type="NCBI Taxonomy" id="38815"/>
    <lineage>
        <taxon>Bacteria</taxon>
        <taxon>Pseudomonadati</taxon>
        <taxon>Thermodesulfobacteriota</taxon>
        <taxon>Desulfuromonadia</taxon>
        <taxon>Desulfuromonadales</taxon>
        <taxon>Trichloromonadaceae</taxon>
        <taxon>Trichloromonas</taxon>
    </lineage>
</organism>
<keyword evidence="1" id="KW-0732">Signal</keyword>
<dbReference type="EMBL" id="VJVV01000009">
    <property type="protein sequence ID" value="TRO79675.1"/>
    <property type="molecule type" value="Genomic_DNA"/>
</dbReference>
<accession>A0A550J8V4</accession>
<evidence type="ECO:0000259" key="2">
    <source>
        <dbReference type="Pfam" id="PF11141"/>
    </source>
</evidence>
<dbReference type="RefSeq" id="WP_092058714.1">
    <property type="nucleotide sequence ID" value="NZ_FOJJ01000041.1"/>
</dbReference>
<evidence type="ECO:0000313" key="4">
    <source>
        <dbReference type="Proteomes" id="UP000317155"/>
    </source>
</evidence>
<feature type="domain" description="DUF2914" evidence="2">
    <location>
        <begin position="64"/>
        <end position="122"/>
    </location>
</feature>
<dbReference type="OrthoDB" id="13952at2"/>
<reference evidence="3 4" key="1">
    <citation type="submission" date="2019-07" db="EMBL/GenBank/DDBJ databases">
        <title>Insights of Desulfuromonas acetexigens electromicrobiology.</title>
        <authorList>
            <person name="Katuri K."/>
            <person name="Sapireddy V."/>
            <person name="Shaw D.R."/>
            <person name="Saikaly P."/>
        </authorList>
    </citation>
    <scope>NUCLEOTIDE SEQUENCE [LARGE SCALE GENOMIC DNA]</scope>
    <source>
        <strain evidence="3 4">2873</strain>
    </source>
</reference>
<feature type="chain" id="PRO_5021965400" evidence="1">
    <location>
        <begin position="21"/>
        <end position="125"/>
    </location>
</feature>
<dbReference type="Proteomes" id="UP000317155">
    <property type="component" value="Unassembled WGS sequence"/>
</dbReference>
<feature type="signal peptide" evidence="1">
    <location>
        <begin position="1"/>
        <end position="20"/>
    </location>
</feature>
<dbReference type="AlphaFoldDB" id="A0A550J8V4"/>
<comment type="caution">
    <text evidence="3">The sequence shown here is derived from an EMBL/GenBank/DDBJ whole genome shotgun (WGS) entry which is preliminary data.</text>
</comment>
<dbReference type="InterPro" id="IPR022606">
    <property type="entry name" value="DUF2914"/>
</dbReference>
<sequence length="125" mass="14053">MKTIFVFLLLLVSGSGAAGALEIVEGVITTQVEDHRPVDRVQRWSAAAGPLYCFTRIVGAEEPTPIFHVWYRGDQEVARVELRVRNSPWNTWSVKTLEAGWTGDWRVEVVDAAGRLLRSIPFVLF</sequence>
<keyword evidence="4" id="KW-1185">Reference proteome</keyword>
<name>A0A550J8V4_9BACT</name>